<reference evidence="9" key="2">
    <citation type="submission" date="2021-01" db="EMBL/GenBank/DDBJ databases">
        <authorList>
            <person name="Schikora-Tamarit M.A."/>
        </authorList>
    </citation>
    <scope>NUCLEOTIDE SEQUENCE</scope>
    <source>
        <strain evidence="9">CBS6075</strain>
    </source>
</reference>
<dbReference type="SUPFAM" id="SSF103473">
    <property type="entry name" value="MFS general substrate transporter"/>
    <property type="match status" value="1"/>
</dbReference>
<proteinExistence type="inferred from homology"/>
<dbReference type="Proteomes" id="UP000769157">
    <property type="component" value="Unassembled WGS sequence"/>
</dbReference>
<feature type="transmembrane region" description="Helical" evidence="7">
    <location>
        <begin position="346"/>
        <end position="363"/>
    </location>
</feature>
<keyword evidence="5 7" id="KW-1133">Transmembrane helix</keyword>
<dbReference type="GeneID" id="70233290"/>
<feature type="transmembrane region" description="Helical" evidence="7">
    <location>
        <begin position="157"/>
        <end position="178"/>
    </location>
</feature>
<evidence type="ECO:0000256" key="6">
    <source>
        <dbReference type="ARBA" id="ARBA00023136"/>
    </source>
</evidence>
<keyword evidence="3" id="KW-0813">Transport</keyword>
<feature type="transmembrane region" description="Helical" evidence="7">
    <location>
        <begin position="69"/>
        <end position="87"/>
    </location>
</feature>
<feature type="transmembrane region" description="Helical" evidence="7">
    <location>
        <begin position="25"/>
        <end position="49"/>
    </location>
</feature>
<evidence type="ECO:0000256" key="7">
    <source>
        <dbReference type="SAM" id="Phobius"/>
    </source>
</evidence>
<reference evidence="9" key="1">
    <citation type="journal article" date="2021" name="Open Biol.">
        <title>Shared evolutionary footprints suggest mitochondrial oxidative damage underlies multiple complex I losses in fungi.</title>
        <authorList>
            <person name="Schikora-Tamarit M.A."/>
            <person name="Marcet-Houben M."/>
            <person name="Nosek J."/>
            <person name="Gabaldon T."/>
        </authorList>
    </citation>
    <scope>NUCLEOTIDE SEQUENCE</scope>
    <source>
        <strain evidence="9">CBS6075</strain>
    </source>
</reference>
<feature type="transmembrane region" description="Helical" evidence="7">
    <location>
        <begin position="411"/>
        <end position="435"/>
    </location>
</feature>
<feature type="transmembrane region" description="Helical" evidence="7">
    <location>
        <begin position="277"/>
        <end position="299"/>
    </location>
</feature>
<evidence type="ECO:0000256" key="2">
    <source>
        <dbReference type="ARBA" id="ARBA00010992"/>
    </source>
</evidence>
<evidence type="ECO:0000256" key="5">
    <source>
        <dbReference type="ARBA" id="ARBA00022989"/>
    </source>
</evidence>
<dbReference type="RefSeq" id="XP_046064231.1">
    <property type="nucleotide sequence ID" value="XM_046202071.1"/>
</dbReference>
<feature type="transmembrane region" description="Helical" evidence="7">
    <location>
        <begin position="441"/>
        <end position="462"/>
    </location>
</feature>
<keyword evidence="6 7" id="KW-0472">Membrane</keyword>
<comment type="similarity">
    <text evidence="2">Belongs to the major facilitator superfamily. Sugar transporter (TC 2.A.1.1) family.</text>
</comment>
<dbReference type="PANTHER" id="PTHR48022">
    <property type="entry name" value="PLASTIDIC GLUCOSE TRANSPORTER 4"/>
    <property type="match status" value="1"/>
</dbReference>
<dbReference type="GO" id="GO:0016020">
    <property type="term" value="C:membrane"/>
    <property type="evidence" value="ECO:0007669"/>
    <property type="project" value="UniProtKB-SubCell"/>
</dbReference>
<dbReference type="AlphaFoldDB" id="A0A9P8TA76"/>
<dbReference type="InterPro" id="IPR050360">
    <property type="entry name" value="MFS_Sugar_Transporters"/>
</dbReference>
<feature type="transmembrane region" description="Helical" evidence="7">
    <location>
        <begin position="375"/>
        <end position="399"/>
    </location>
</feature>
<dbReference type="OrthoDB" id="6133115at2759"/>
<organism evidence="9 10">
    <name type="scientific">Ogataea philodendri</name>
    <dbReference type="NCBI Taxonomy" id="1378263"/>
    <lineage>
        <taxon>Eukaryota</taxon>
        <taxon>Fungi</taxon>
        <taxon>Dikarya</taxon>
        <taxon>Ascomycota</taxon>
        <taxon>Saccharomycotina</taxon>
        <taxon>Pichiomycetes</taxon>
        <taxon>Pichiales</taxon>
        <taxon>Pichiaceae</taxon>
        <taxon>Ogataea</taxon>
    </lineage>
</organism>
<evidence type="ECO:0000259" key="8">
    <source>
        <dbReference type="PROSITE" id="PS50850"/>
    </source>
</evidence>
<comment type="caution">
    <text evidence="9">The sequence shown here is derived from an EMBL/GenBank/DDBJ whole genome shotgun (WGS) entry which is preliminary data.</text>
</comment>
<dbReference type="InterPro" id="IPR005828">
    <property type="entry name" value="MFS_sugar_transport-like"/>
</dbReference>
<feature type="transmembrane region" description="Helical" evidence="7">
    <location>
        <begin position="319"/>
        <end position="339"/>
    </location>
</feature>
<gene>
    <name evidence="9" type="ORF">OGAPHI_001322</name>
</gene>
<dbReference type="PROSITE" id="PS50850">
    <property type="entry name" value="MFS"/>
    <property type="match status" value="1"/>
</dbReference>
<dbReference type="Gene3D" id="1.20.1250.20">
    <property type="entry name" value="MFS general substrate transporter like domains"/>
    <property type="match status" value="1"/>
</dbReference>
<sequence>MDSQGALYDYGKFKHLSPLVPKNKYGLLAATIAVAIIEPSTLGMESSIMGSINSLEQYTAYFNLTDKTINLNTASIWIGMLLAVPFIRRITDGFGRKWAIMIAIGIMAIGVILSSASINIAMFIVGRIFLGLSSSIIFSAASILVSEICPPDIRGVVLGLFHACYYIGSLVAAGVTYATRDIQSNWSWRIPTITQGVPTVLCGLLLIFCPESPRWLMLKGKVDEAREIFYVMADRDAAAAEVLIEEVNSGIIEESKFANGLGLWKRQWQKPSNLRRAFIVISLSMMSELGGSTIATYYFTILLKQVGVTDTKTQLEVQIIRSAWCFVVACIGSYTFDIFGRKNQAMIATFFMALSLLILGGLVKKYNEDLDKSTGYGAIAMMFLFSGFYSVVCTPLTSLYPPEIYPNSTRVIGNSIFMISAYGGGLFSTFVFSIGMSNIGWKFYMIVGGYDMIFIPIIYYVWVETKGLTLEKISELFGDELSTSEADETTTESNPKLESVVVTYSGVQGVQ</sequence>
<feature type="domain" description="Major facilitator superfamily (MFS) profile" evidence="8">
    <location>
        <begin position="31"/>
        <end position="466"/>
    </location>
</feature>
<accession>A0A9P8TA76</accession>
<evidence type="ECO:0000256" key="3">
    <source>
        <dbReference type="ARBA" id="ARBA00022448"/>
    </source>
</evidence>
<evidence type="ECO:0000256" key="1">
    <source>
        <dbReference type="ARBA" id="ARBA00004141"/>
    </source>
</evidence>
<evidence type="ECO:0000313" key="9">
    <source>
        <dbReference type="EMBL" id="KAH3670806.1"/>
    </source>
</evidence>
<feature type="transmembrane region" description="Helical" evidence="7">
    <location>
        <begin position="99"/>
        <end position="118"/>
    </location>
</feature>
<dbReference type="EMBL" id="JAEUBE010000087">
    <property type="protein sequence ID" value="KAH3670806.1"/>
    <property type="molecule type" value="Genomic_DNA"/>
</dbReference>
<dbReference type="GO" id="GO:0005351">
    <property type="term" value="F:carbohydrate:proton symporter activity"/>
    <property type="evidence" value="ECO:0007669"/>
    <property type="project" value="TreeGrafter"/>
</dbReference>
<keyword evidence="4 7" id="KW-0812">Transmembrane</keyword>
<evidence type="ECO:0000313" key="10">
    <source>
        <dbReference type="Proteomes" id="UP000769157"/>
    </source>
</evidence>
<keyword evidence="10" id="KW-1185">Reference proteome</keyword>
<dbReference type="Pfam" id="PF00083">
    <property type="entry name" value="Sugar_tr"/>
    <property type="match status" value="1"/>
</dbReference>
<dbReference type="PANTHER" id="PTHR48022:SF31">
    <property type="entry name" value="HEXOSE TRANSPORTER"/>
    <property type="match status" value="1"/>
</dbReference>
<dbReference type="InterPro" id="IPR036259">
    <property type="entry name" value="MFS_trans_sf"/>
</dbReference>
<evidence type="ECO:0000256" key="4">
    <source>
        <dbReference type="ARBA" id="ARBA00022692"/>
    </source>
</evidence>
<name>A0A9P8TA76_9ASCO</name>
<dbReference type="InterPro" id="IPR020846">
    <property type="entry name" value="MFS_dom"/>
</dbReference>
<feature type="transmembrane region" description="Helical" evidence="7">
    <location>
        <begin position="124"/>
        <end position="145"/>
    </location>
</feature>
<comment type="subcellular location">
    <subcellularLocation>
        <location evidence="1">Membrane</location>
        <topology evidence="1">Multi-pass membrane protein</topology>
    </subcellularLocation>
</comment>
<protein>
    <recommendedName>
        <fullName evidence="8">Major facilitator superfamily (MFS) profile domain-containing protein</fullName>
    </recommendedName>
</protein>
<dbReference type="FunFam" id="1.20.1250.20:FF:000134">
    <property type="entry name" value="MFS sugar transporter protein"/>
    <property type="match status" value="1"/>
</dbReference>